<evidence type="ECO:0000313" key="3">
    <source>
        <dbReference type="EMBL" id="GMH15465.1"/>
    </source>
</evidence>
<dbReference type="Proteomes" id="UP001279734">
    <property type="component" value="Unassembled WGS sequence"/>
</dbReference>
<sequence length="712" mass="76955">MLEKLMQFLQLGKSNISPAQKEKLGSYEKQIITFLNSNRPRKPAILLQQAQMQSMQQTPQPHAQIPQTQSQDSGMNPQFQSLNLQNSVPTMQHTNLASLQHCSAPSLSEVGSSQPNMINTLQSGSNLDSGLGNATSPTQPVAMGSLQQNPVTVPQQANTSSLPLQNGANLLHTNIKSLQSNSNFLQNQYLKQQQEQQIMQSQQMKQQLQQRQIQQQLLQKQQIVQQQQPHQQTKQLHQQQPGQMQAHPMPQLHHISEVNELKMRQGMTLKQGVLPQHLSQGQRYLHQQVKSGTSFAVSSPQLLQAASPPINWHSSPQIDQHNVLPSHTKVGTPLQSANSPILVPSPSTSLAPSPVPGEPEKPNSGLASLSNAANNSHQQITVVPASGPSLAIGTPGISASPLLAEFSGLDGNHGNALIISGKSGSTEQPLERLLKAVKSVSSKALNASVSDIGSVVSMIDRIAGSAPGNGSRAAVGEDLVAMTKCRTQARNFTTQDGSTGTKRIKRYTSAMPLNVASSVGSMDDSFKKLIGCDTSELESTATSDVKRNEANHALLEEIRQINERLIDTVVCISDEEVDPTTATAEGKEGTIVKCSFTAVAVSPDLKSQYASDQMSPIEPLKLLVPANYPNCSPILLDKFPVEASKEYEDLSVKAKSRFSISLRTLSQPLSLRVIAWTWDGCTRAVISEYAQQNGGGTFSSKYGTWDNCLSAA</sequence>
<feature type="coiled-coil region" evidence="1">
    <location>
        <begin position="175"/>
        <end position="211"/>
    </location>
</feature>
<feature type="compositionally biased region" description="Low complexity" evidence="2">
    <location>
        <begin position="50"/>
        <end position="61"/>
    </location>
</feature>
<evidence type="ECO:0000256" key="2">
    <source>
        <dbReference type="SAM" id="MobiDB-lite"/>
    </source>
</evidence>
<name>A0AAD3XT95_NEPGR</name>
<proteinExistence type="predicted"/>
<dbReference type="EMBL" id="BSYO01000015">
    <property type="protein sequence ID" value="GMH15465.1"/>
    <property type="molecule type" value="Genomic_DNA"/>
</dbReference>
<accession>A0AAD3XT95</accession>
<dbReference type="GO" id="GO:0003713">
    <property type="term" value="F:transcription coactivator activity"/>
    <property type="evidence" value="ECO:0007669"/>
    <property type="project" value="InterPro"/>
</dbReference>
<keyword evidence="4" id="KW-1185">Reference proteome</keyword>
<feature type="region of interest" description="Disordered" evidence="2">
    <location>
        <begin position="50"/>
        <end position="81"/>
    </location>
</feature>
<dbReference type="PANTHER" id="PTHR33137:SF4">
    <property type="entry name" value="MEDIATOR OF RNA POLYMERASE II TRANSCRIPTION SUBUNIT 15A-RELATED"/>
    <property type="match status" value="1"/>
</dbReference>
<evidence type="ECO:0008006" key="5">
    <source>
        <dbReference type="Google" id="ProtNLM"/>
    </source>
</evidence>
<evidence type="ECO:0000313" key="4">
    <source>
        <dbReference type="Proteomes" id="UP001279734"/>
    </source>
</evidence>
<comment type="caution">
    <text evidence="3">The sequence shown here is derived from an EMBL/GenBank/DDBJ whole genome shotgun (WGS) entry which is preliminary data.</text>
</comment>
<keyword evidence="1" id="KW-0175">Coiled coil</keyword>
<gene>
    <name evidence="3" type="ORF">Nepgr_017306</name>
</gene>
<feature type="region of interest" description="Disordered" evidence="2">
    <location>
        <begin position="316"/>
        <end position="370"/>
    </location>
</feature>
<dbReference type="PANTHER" id="PTHR33137">
    <property type="entry name" value="MEDIATOR OF RNA POLYMERASE II TRANSCRIPTION SUBUNIT 15A-RELATED"/>
    <property type="match status" value="1"/>
</dbReference>
<dbReference type="InterPro" id="IPR044661">
    <property type="entry name" value="MED15a/b/c-like"/>
</dbReference>
<organism evidence="3 4">
    <name type="scientific">Nepenthes gracilis</name>
    <name type="common">Slender pitcher plant</name>
    <dbReference type="NCBI Taxonomy" id="150966"/>
    <lineage>
        <taxon>Eukaryota</taxon>
        <taxon>Viridiplantae</taxon>
        <taxon>Streptophyta</taxon>
        <taxon>Embryophyta</taxon>
        <taxon>Tracheophyta</taxon>
        <taxon>Spermatophyta</taxon>
        <taxon>Magnoliopsida</taxon>
        <taxon>eudicotyledons</taxon>
        <taxon>Gunneridae</taxon>
        <taxon>Pentapetalae</taxon>
        <taxon>Caryophyllales</taxon>
        <taxon>Nepenthaceae</taxon>
        <taxon>Nepenthes</taxon>
    </lineage>
</organism>
<protein>
    <recommendedName>
        <fullName evidence="5">Mediator of RNA polymerase II transcription subunit 15a</fullName>
    </recommendedName>
</protein>
<feature type="compositionally biased region" description="Polar residues" evidence="2">
    <location>
        <begin position="333"/>
        <end position="351"/>
    </location>
</feature>
<feature type="compositionally biased region" description="Polar residues" evidence="2">
    <location>
        <begin position="316"/>
        <end position="325"/>
    </location>
</feature>
<reference evidence="3" key="1">
    <citation type="submission" date="2023-05" db="EMBL/GenBank/DDBJ databases">
        <title>Nepenthes gracilis genome sequencing.</title>
        <authorList>
            <person name="Fukushima K."/>
        </authorList>
    </citation>
    <scope>NUCLEOTIDE SEQUENCE</scope>
    <source>
        <strain evidence="3">SING2019-196</strain>
    </source>
</reference>
<evidence type="ECO:0000256" key="1">
    <source>
        <dbReference type="SAM" id="Coils"/>
    </source>
</evidence>
<dbReference type="GO" id="GO:0031490">
    <property type="term" value="F:chromatin DNA binding"/>
    <property type="evidence" value="ECO:0007669"/>
    <property type="project" value="InterPro"/>
</dbReference>
<feature type="compositionally biased region" description="Polar residues" evidence="2">
    <location>
        <begin position="65"/>
        <end position="81"/>
    </location>
</feature>
<dbReference type="AlphaFoldDB" id="A0AAD3XT95"/>